<feature type="transmembrane region" description="Helical" evidence="2">
    <location>
        <begin position="418"/>
        <end position="438"/>
    </location>
</feature>
<evidence type="ECO:0000256" key="2">
    <source>
        <dbReference type="SAM" id="Phobius"/>
    </source>
</evidence>
<dbReference type="AlphaFoldDB" id="A0A1G4GT37"/>
<dbReference type="VEuPathDB" id="PlasmoDB:PVP01_0423700"/>
<dbReference type="VEuPathDB" id="PlasmoDB:PVW1_040030200"/>
<accession>A0A1G4GT37</accession>
<evidence type="ECO:0000313" key="3">
    <source>
        <dbReference type="EMBL" id="SCO65742.1"/>
    </source>
</evidence>
<dbReference type="EMBL" id="LT615242">
    <property type="protein sequence ID" value="SCO65742.1"/>
    <property type="molecule type" value="Genomic_DNA"/>
</dbReference>
<feature type="region of interest" description="Disordered" evidence="1">
    <location>
        <begin position="258"/>
        <end position="279"/>
    </location>
</feature>
<organism evidence="3 4">
    <name type="scientific">Plasmodium vivax</name>
    <name type="common">malaria parasite P. vivax</name>
    <dbReference type="NCBI Taxonomy" id="5855"/>
    <lineage>
        <taxon>Eukaryota</taxon>
        <taxon>Sar</taxon>
        <taxon>Alveolata</taxon>
        <taxon>Apicomplexa</taxon>
        <taxon>Aconoidasida</taxon>
        <taxon>Haemosporida</taxon>
        <taxon>Plasmodiidae</taxon>
        <taxon>Plasmodium</taxon>
        <taxon>Plasmodium (Plasmodium)</taxon>
    </lineage>
</organism>
<evidence type="ECO:0000313" key="4">
    <source>
        <dbReference type="Proteomes" id="UP000196402"/>
    </source>
</evidence>
<keyword evidence="2" id="KW-0812">Transmembrane</keyword>
<reference evidence="3 4" key="1">
    <citation type="submission" date="2016-07" db="EMBL/GenBank/DDBJ databases">
        <authorList>
            <consortium name="Pathogen Informatics"/>
        </authorList>
    </citation>
    <scope>NUCLEOTIDE SEQUENCE [LARGE SCALE GENOMIC DNA]</scope>
</reference>
<dbReference type="VEuPathDB" id="PlasmoDB:PVPAM_040034600"/>
<dbReference type="VEuPathDB" id="PlasmoDB:PVX_003510"/>
<keyword evidence="2" id="KW-0472">Membrane</keyword>
<sequence length="496" mass="58442">MENYLKDLIEDEDTRKELPSYKIYENFKSKNNAQTSSKFDKLYQNSENDETTYIDNVNDFCNKFSWSLKNLSEITGNELKHRDKCSYLSYWAYEEIRRIFGTLDNYNKKRHIINNLNEKVNGISNSKSTKEPCDIYFGNEFDQWDDWKKLHDYFKNSEHILSLVTESNCSECTKFCNYVKHIKTLYDKYERGCCLWGSCDDYINCDDKYNPSELLKRLKCEEEGSEQRTSEEVQSSTPQSEKNHMRINYLKCYTSHKNTKKDMEKDKEPAKTGKKEDEEPDSTIAQCYYVIPRGENVHEPMNIIVPGKGANSKRRLSVLWTVPFSEEVYRDYKVDSGEQKLILKSKEFEEVTCLKDTSGKIVPESCKKNKEVRATVPVEKNRPQTPNIENGISIWDNLFYSRSVENPCNSILCDPTRIAMLGILTLGVFLVLFIYYKFTPCGDWIRRKFGKKKRMQYDYPEEGVQFFEQRATNSYKKGPPNKRIQIAYHPDAQRRR</sequence>
<gene>
    <name evidence="3" type="ORF">PVT01_040026200</name>
</gene>
<dbReference type="InterPro" id="IPR008780">
    <property type="entry name" value="Plasmodium_Vir"/>
</dbReference>
<evidence type="ECO:0000256" key="1">
    <source>
        <dbReference type="SAM" id="MobiDB-lite"/>
    </source>
</evidence>
<dbReference type="Pfam" id="PF05795">
    <property type="entry name" value="Plasmodium_Vir"/>
    <property type="match status" value="1"/>
</dbReference>
<protein>
    <submittedName>
        <fullName evidence="3">VIR protein</fullName>
    </submittedName>
</protein>
<keyword evidence="2" id="KW-1133">Transmembrane helix</keyword>
<name>A0A1G4GT37_PLAVI</name>
<feature type="compositionally biased region" description="Basic and acidic residues" evidence="1">
    <location>
        <begin position="260"/>
        <end position="277"/>
    </location>
</feature>
<dbReference type="Proteomes" id="UP000196402">
    <property type="component" value="Chromosome 4"/>
</dbReference>
<proteinExistence type="predicted"/>